<dbReference type="CDD" id="cd03426">
    <property type="entry name" value="NUDIX_CoAse_Nudt7"/>
    <property type="match status" value="1"/>
</dbReference>
<reference evidence="8 9" key="1">
    <citation type="submission" date="2018-05" db="EMBL/GenBank/DDBJ databases">
        <title>Spiribacter halobius sp. nov., a moderately halophilic bacterium isolated from marine solar saltern.</title>
        <authorList>
            <person name="Zheng W.-S."/>
            <person name="Lu D.-C."/>
            <person name="Du Z.-J."/>
        </authorList>
    </citation>
    <scope>NUCLEOTIDE SEQUENCE [LARGE SCALE GENOMIC DNA]</scope>
    <source>
        <strain evidence="8 9">E85</strain>
    </source>
</reference>
<comment type="caution">
    <text evidence="8">The sequence shown here is derived from an EMBL/GenBank/DDBJ whole genome shotgun (WGS) entry which is preliminary data.</text>
</comment>
<evidence type="ECO:0000256" key="6">
    <source>
        <dbReference type="ARBA" id="ARBA00023211"/>
    </source>
</evidence>
<evidence type="ECO:0000313" key="8">
    <source>
        <dbReference type="EMBL" id="PWG61343.1"/>
    </source>
</evidence>
<dbReference type="PANTHER" id="PTHR12992">
    <property type="entry name" value="NUDIX HYDROLASE"/>
    <property type="match status" value="1"/>
</dbReference>
<keyword evidence="6" id="KW-0464">Manganese</keyword>
<dbReference type="PROSITE" id="PS51462">
    <property type="entry name" value="NUDIX"/>
    <property type="match status" value="1"/>
</dbReference>
<evidence type="ECO:0000256" key="1">
    <source>
        <dbReference type="ARBA" id="ARBA00001936"/>
    </source>
</evidence>
<dbReference type="SUPFAM" id="SSF55811">
    <property type="entry name" value="Nudix"/>
    <property type="match status" value="1"/>
</dbReference>
<name>A0A2U2MWV3_9GAMM</name>
<evidence type="ECO:0000259" key="7">
    <source>
        <dbReference type="PROSITE" id="PS51462"/>
    </source>
</evidence>
<dbReference type="OrthoDB" id="9802805at2"/>
<keyword evidence="9" id="KW-1185">Reference proteome</keyword>
<keyword evidence="4" id="KW-0378">Hydrolase</keyword>
<dbReference type="GO" id="GO:0010945">
    <property type="term" value="F:coenzyme A diphosphatase activity"/>
    <property type="evidence" value="ECO:0007669"/>
    <property type="project" value="InterPro"/>
</dbReference>
<accession>A0A2U2MWV3</accession>
<comment type="cofactor">
    <cofactor evidence="1">
        <name>Mn(2+)</name>
        <dbReference type="ChEBI" id="CHEBI:29035"/>
    </cofactor>
</comment>
<evidence type="ECO:0000313" key="9">
    <source>
        <dbReference type="Proteomes" id="UP000245474"/>
    </source>
</evidence>
<dbReference type="RefSeq" id="WP_109680007.1">
    <property type="nucleotide sequence ID" value="NZ_CP086615.1"/>
</dbReference>
<sequence>MSAHVDSHWFRQRFLAQPIEPVAGTAGEGLCPAAVLVPLVERSRGLHLILTRRSEHLREHAGQISFPGGRIEPHDRDPVAAALREAEEEIGLGPESVELLGRLPTYCTGTGFVVEPVVGLVDPTAPLRPEPGEVAEIFEVPLDFVLDTRNHRRHVVHRRGRKYRLWAMPYGEYFIWGATAGMLLELGRQLHGAEWPPAGDGE</sequence>
<evidence type="ECO:0000256" key="2">
    <source>
        <dbReference type="ARBA" id="ARBA00001946"/>
    </source>
</evidence>
<evidence type="ECO:0000256" key="3">
    <source>
        <dbReference type="ARBA" id="ARBA00022723"/>
    </source>
</evidence>
<protein>
    <submittedName>
        <fullName evidence="8">CoA pyrophosphatase</fullName>
    </submittedName>
</protein>
<keyword evidence="3" id="KW-0479">Metal-binding</keyword>
<dbReference type="InterPro" id="IPR000086">
    <property type="entry name" value="NUDIX_hydrolase_dom"/>
</dbReference>
<evidence type="ECO:0000256" key="5">
    <source>
        <dbReference type="ARBA" id="ARBA00022842"/>
    </source>
</evidence>
<dbReference type="AlphaFoldDB" id="A0A2U2MWV3"/>
<dbReference type="GO" id="GO:0046872">
    <property type="term" value="F:metal ion binding"/>
    <property type="evidence" value="ECO:0007669"/>
    <property type="project" value="UniProtKB-KW"/>
</dbReference>
<dbReference type="Gene3D" id="3.90.79.10">
    <property type="entry name" value="Nucleoside Triphosphate Pyrophosphohydrolase"/>
    <property type="match status" value="1"/>
</dbReference>
<dbReference type="EMBL" id="QFFI01000038">
    <property type="protein sequence ID" value="PWG61343.1"/>
    <property type="molecule type" value="Genomic_DNA"/>
</dbReference>
<organism evidence="8 9">
    <name type="scientific">Sediminicurvatus halobius</name>
    <dbReference type="NCBI Taxonomy" id="2182432"/>
    <lineage>
        <taxon>Bacteria</taxon>
        <taxon>Pseudomonadati</taxon>
        <taxon>Pseudomonadota</taxon>
        <taxon>Gammaproteobacteria</taxon>
        <taxon>Chromatiales</taxon>
        <taxon>Ectothiorhodospiraceae</taxon>
        <taxon>Sediminicurvatus</taxon>
    </lineage>
</organism>
<gene>
    <name evidence="8" type="ORF">DEM34_16930</name>
</gene>
<comment type="cofactor">
    <cofactor evidence="2">
        <name>Mg(2+)</name>
        <dbReference type="ChEBI" id="CHEBI:18420"/>
    </cofactor>
</comment>
<dbReference type="Pfam" id="PF00293">
    <property type="entry name" value="NUDIX"/>
    <property type="match status" value="1"/>
</dbReference>
<dbReference type="NCBIfam" id="NF007980">
    <property type="entry name" value="PRK10707.1"/>
    <property type="match status" value="1"/>
</dbReference>
<dbReference type="PANTHER" id="PTHR12992:SF11">
    <property type="entry name" value="MITOCHONDRIAL COENZYME A DIPHOSPHATASE NUDT8"/>
    <property type="match status" value="1"/>
</dbReference>
<keyword evidence="5" id="KW-0460">Magnesium</keyword>
<dbReference type="InterPro" id="IPR045121">
    <property type="entry name" value="CoAse"/>
</dbReference>
<feature type="domain" description="Nudix hydrolase" evidence="7">
    <location>
        <begin position="30"/>
        <end position="169"/>
    </location>
</feature>
<dbReference type="InterPro" id="IPR015797">
    <property type="entry name" value="NUDIX_hydrolase-like_dom_sf"/>
</dbReference>
<evidence type="ECO:0000256" key="4">
    <source>
        <dbReference type="ARBA" id="ARBA00022801"/>
    </source>
</evidence>
<proteinExistence type="predicted"/>
<dbReference type="Proteomes" id="UP000245474">
    <property type="component" value="Unassembled WGS sequence"/>
</dbReference>